<dbReference type="AlphaFoldDB" id="A0A0K2ZD96"/>
<dbReference type="GO" id="GO:0005737">
    <property type="term" value="C:cytoplasm"/>
    <property type="evidence" value="ECO:0007669"/>
    <property type="project" value="UniProtKB-SubCell"/>
</dbReference>
<evidence type="ECO:0000313" key="13">
    <source>
        <dbReference type="Proteomes" id="UP000045978"/>
    </source>
</evidence>
<dbReference type="InterPro" id="IPR001179">
    <property type="entry name" value="PPIase_FKBP_dom"/>
</dbReference>
<comment type="similarity">
    <text evidence="3 10">Belongs to the FKBP-type PPIase family.</text>
</comment>
<keyword evidence="6" id="KW-0143">Chaperone</keyword>
<evidence type="ECO:0000259" key="11">
    <source>
        <dbReference type="PROSITE" id="PS50059"/>
    </source>
</evidence>
<keyword evidence="5 9" id="KW-0697">Rotamase</keyword>
<dbReference type="Gene3D" id="3.10.50.40">
    <property type="match status" value="1"/>
</dbReference>
<evidence type="ECO:0000256" key="8">
    <source>
        <dbReference type="ARBA" id="ARBA00037071"/>
    </source>
</evidence>
<dbReference type="RefSeq" id="WP_053836819.1">
    <property type="nucleotide sequence ID" value="NZ_CP076251.1"/>
</dbReference>
<dbReference type="GO" id="GO:0003755">
    <property type="term" value="F:peptidyl-prolyl cis-trans isomerase activity"/>
    <property type="evidence" value="ECO:0007669"/>
    <property type="project" value="UniProtKB-UniRule"/>
</dbReference>
<evidence type="ECO:0000256" key="7">
    <source>
        <dbReference type="ARBA" id="ARBA00023235"/>
    </source>
</evidence>
<evidence type="ECO:0000256" key="3">
    <source>
        <dbReference type="ARBA" id="ARBA00006577"/>
    </source>
</evidence>
<evidence type="ECO:0000256" key="2">
    <source>
        <dbReference type="ARBA" id="ARBA00004496"/>
    </source>
</evidence>
<dbReference type="Proteomes" id="UP000045978">
    <property type="component" value="Unassembled WGS sequence"/>
</dbReference>
<sequence length="156" mass="16426">MEIANGLVATIHYTLTDDAGEVIDQSSPDNPLSYLHGAGNIVPGLEKALTGKRSGERVQVDVIPDEGYGPRHEQLQQEVPRSSFPDADSLAAGMQFQAQTDQGPLLVTVVEVGPELVTIDGNHPLAGQVLHFAVEVAGVREATAQEKDQGHAGAAL</sequence>
<comment type="subcellular location">
    <subcellularLocation>
        <location evidence="2">Cytoplasm</location>
    </subcellularLocation>
</comment>
<dbReference type="PANTHER" id="PTHR47861">
    <property type="entry name" value="FKBP-TYPE PEPTIDYL-PROLYL CIS-TRANS ISOMERASE SLYD"/>
    <property type="match status" value="1"/>
</dbReference>
<organism evidence="12 13">
    <name type="scientific">Xanthomonas graminis pv. phlei</name>
    <dbReference type="NCBI Taxonomy" id="487906"/>
    <lineage>
        <taxon>Bacteria</taxon>
        <taxon>Pseudomonadati</taxon>
        <taxon>Pseudomonadota</taxon>
        <taxon>Gammaproteobacteria</taxon>
        <taxon>Lysobacterales</taxon>
        <taxon>Lysobacteraceae</taxon>
        <taxon>Xanthomonas</taxon>
        <taxon>Xanthomonas translucens group</taxon>
        <taxon>Xanthomonas graminis</taxon>
    </lineage>
</organism>
<keyword evidence="4" id="KW-0963">Cytoplasm</keyword>
<name>A0A0K2ZD96_9XANT</name>
<evidence type="ECO:0000313" key="12">
    <source>
        <dbReference type="EMBL" id="CTP82662.1"/>
    </source>
</evidence>
<comment type="catalytic activity">
    <reaction evidence="1 9 10">
        <text>[protein]-peptidylproline (omega=180) = [protein]-peptidylproline (omega=0)</text>
        <dbReference type="Rhea" id="RHEA:16237"/>
        <dbReference type="Rhea" id="RHEA-COMP:10747"/>
        <dbReference type="Rhea" id="RHEA-COMP:10748"/>
        <dbReference type="ChEBI" id="CHEBI:83833"/>
        <dbReference type="ChEBI" id="CHEBI:83834"/>
        <dbReference type="EC" id="5.2.1.8"/>
    </reaction>
</comment>
<keyword evidence="7 9" id="KW-0413">Isomerase</keyword>
<gene>
    <name evidence="12" type="ORF">XTPLMG730_0151</name>
</gene>
<dbReference type="GO" id="GO:0042026">
    <property type="term" value="P:protein refolding"/>
    <property type="evidence" value="ECO:0007669"/>
    <property type="project" value="UniProtKB-ARBA"/>
</dbReference>
<proteinExistence type="inferred from homology"/>
<dbReference type="InterPro" id="IPR046357">
    <property type="entry name" value="PPIase_dom_sf"/>
</dbReference>
<dbReference type="PANTHER" id="PTHR47861:SF3">
    <property type="entry name" value="FKBP-TYPE PEPTIDYL-PROLYL CIS-TRANS ISOMERASE SLYD"/>
    <property type="match status" value="1"/>
</dbReference>
<protein>
    <recommendedName>
        <fullName evidence="10">Peptidyl-prolyl cis-trans isomerase</fullName>
        <ecNumber evidence="10">5.2.1.8</ecNumber>
    </recommendedName>
</protein>
<evidence type="ECO:0000256" key="10">
    <source>
        <dbReference type="RuleBase" id="RU003915"/>
    </source>
</evidence>
<dbReference type="PROSITE" id="PS50059">
    <property type="entry name" value="FKBP_PPIASE"/>
    <property type="match status" value="1"/>
</dbReference>
<evidence type="ECO:0000256" key="1">
    <source>
        <dbReference type="ARBA" id="ARBA00000971"/>
    </source>
</evidence>
<dbReference type="SUPFAM" id="SSF54534">
    <property type="entry name" value="FKBP-like"/>
    <property type="match status" value="1"/>
</dbReference>
<feature type="domain" description="PPIase FKBP-type" evidence="11">
    <location>
        <begin position="6"/>
        <end position="83"/>
    </location>
</feature>
<dbReference type="EC" id="5.2.1.8" evidence="10"/>
<reference evidence="12 13" key="1">
    <citation type="submission" date="2015-07" db="EMBL/GenBank/DDBJ databases">
        <authorList>
            <person name="Noorani M."/>
        </authorList>
    </citation>
    <scope>NUCLEOTIDE SEQUENCE [LARGE SCALE GENOMIC DNA]</scope>
    <source>
        <strain evidence="12">LMG730</strain>
    </source>
</reference>
<evidence type="ECO:0000256" key="4">
    <source>
        <dbReference type="ARBA" id="ARBA00022490"/>
    </source>
</evidence>
<evidence type="ECO:0000256" key="6">
    <source>
        <dbReference type="ARBA" id="ARBA00023186"/>
    </source>
</evidence>
<accession>A0A0K2ZD96</accession>
<dbReference type="Pfam" id="PF00254">
    <property type="entry name" value="FKBP_C"/>
    <property type="match status" value="1"/>
</dbReference>
<comment type="function">
    <text evidence="8">Also involved in hydrogenase metallocenter assembly, probably by participating in the nickel insertion step. This function in hydrogenase biosynthesis requires chaperone activity and the presence of the metal-binding domain, but not PPIase activity.</text>
</comment>
<evidence type="ECO:0000256" key="5">
    <source>
        <dbReference type="ARBA" id="ARBA00023110"/>
    </source>
</evidence>
<evidence type="ECO:0000256" key="9">
    <source>
        <dbReference type="PROSITE-ProRule" id="PRU00277"/>
    </source>
</evidence>
<dbReference type="EMBL" id="CXOJ01000003">
    <property type="protein sequence ID" value="CTP82662.1"/>
    <property type="molecule type" value="Genomic_DNA"/>
</dbReference>